<comment type="caution">
    <text evidence="1">The sequence shown here is derived from an EMBL/GenBank/DDBJ whole genome shotgun (WGS) entry which is preliminary data.</text>
</comment>
<keyword evidence="2" id="KW-1185">Reference proteome</keyword>
<gene>
    <name evidence="1" type="ORF">AFUS01_LOCUS13456</name>
</gene>
<evidence type="ECO:0000313" key="2">
    <source>
        <dbReference type="Proteomes" id="UP000708208"/>
    </source>
</evidence>
<name>A0A8J2P4U8_9HEXA</name>
<dbReference type="AlphaFoldDB" id="A0A8J2P4U8"/>
<protein>
    <submittedName>
        <fullName evidence="1">Uncharacterized protein</fullName>
    </submittedName>
</protein>
<organism evidence="1 2">
    <name type="scientific">Allacma fusca</name>
    <dbReference type="NCBI Taxonomy" id="39272"/>
    <lineage>
        <taxon>Eukaryota</taxon>
        <taxon>Metazoa</taxon>
        <taxon>Ecdysozoa</taxon>
        <taxon>Arthropoda</taxon>
        <taxon>Hexapoda</taxon>
        <taxon>Collembola</taxon>
        <taxon>Symphypleona</taxon>
        <taxon>Sminthuridae</taxon>
        <taxon>Allacma</taxon>
    </lineage>
</organism>
<dbReference type="Proteomes" id="UP000708208">
    <property type="component" value="Unassembled WGS sequence"/>
</dbReference>
<reference evidence="1" key="1">
    <citation type="submission" date="2021-06" db="EMBL/GenBank/DDBJ databases">
        <authorList>
            <person name="Hodson N. C."/>
            <person name="Mongue J. A."/>
            <person name="Jaron S. K."/>
        </authorList>
    </citation>
    <scope>NUCLEOTIDE SEQUENCE</scope>
</reference>
<dbReference type="EMBL" id="CAJVCH010109758">
    <property type="protein sequence ID" value="CAG7724430.1"/>
    <property type="molecule type" value="Genomic_DNA"/>
</dbReference>
<evidence type="ECO:0000313" key="1">
    <source>
        <dbReference type="EMBL" id="CAG7724430.1"/>
    </source>
</evidence>
<proteinExistence type="predicted"/>
<sequence>MTPVSQCPIEFNFPTTSSRPIVSFMTKTYISTSGIQRSKNANLNDLLSDTRKLSIITCIIGCLPSPPGIVTGPTL</sequence>
<accession>A0A8J2P4U8</accession>